<dbReference type="PROSITE" id="PS51755">
    <property type="entry name" value="OMPR_PHOB"/>
    <property type="match status" value="1"/>
</dbReference>
<dbReference type="SMART" id="SM00862">
    <property type="entry name" value="Trans_reg_C"/>
    <property type="match status" value="1"/>
</dbReference>
<proteinExistence type="predicted"/>
<evidence type="ECO:0000256" key="4">
    <source>
        <dbReference type="PROSITE-ProRule" id="PRU01091"/>
    </source>
</evidence>
<reference evidence="6 7" key="1">
    <citation type="submission" date="2020-12" db="EMBL/GenBank/DDBJ databases">
        <authorList>
            <person name="Kusuma A.B."/>
            <person name="Nouioui I."/>
            <person name="Goodfellow M."/>
        </authorList>
    </citation>
    <scope>NUCLEOTIDE SEQUENCE [LARGE SCALE GENOMIC DNA]</scope>
    <source>
        <strain evidence="6 7">DSM 41764</strain>
    </source>
</reference>
<feature type="domain" description="OmpR/PhoB-type" evidence="5">
    <location>
        <begin position="1"/>
        <end position="104"/>
    </location>
</feature>
<feature type="non-terminal residue" evidence="6">
    <location>
        <position position="1"/>
    </location>
</feature>
<accession>A0ABS0RM66</accession>
<dbReference type="InterPro" id="IPR016032">
    <property type="entry name" value="Sig_transdc_resp-reg_C-effctor"/>
</dbReference>
<evidence type="ECO:0000256" key="3">
    <source>
        <dbReference type="ARBA" id="ARBA00023125"/>
    </source>
</evidence>
<dbReference type="Pfam" id="PF00486">
    <property type="entry name" value="Trans_reg_C"/>
    <property type="match status" value="1"/>
</dbReference>
<dbReference type="Gene3D" id="1.10.10.10">
    <property type="entry name" value="Winged helix-like DNA-binding domain superfamily/Winged helix DNA-binding domain"/>
    <property type="match status" value="1"/>
</dbReference>
<dbReference type="InterPro" id="IPR001867">
    <property type="entry name" value="OmpR/PhoB-type_DNA-bd"/>
</dbReference>
<evidence type="ECO:0000313" key="6">
    <source>
        <dbReference type="EMBL" id="MBI0318516.1"/>
    </source>
</evidence>
<protein>
    <submittedName>
        <fullName evidence="6">Winged helix-turn-helix transcriptional regulator</fullName>
    </submittedName>
</protein>
<keyword evidence="2" id="KW-0902">Two-component regulatory system</keyword>
<comment type="caution">
    <text evidence="6">The sequence shown here is derived from an EMBL/GenBank/DDBJ whole genome shotgun (WGS) entry which is preliminary data.</text>
</comment>
<evidence type="ECO:0000256" key="1">
    <source>
        <dbReference type="ARBA" id="ARBA00022553"/>
    </source>
</evidence>
<keyword evidence="1" id="KW-0597">Phosphoprotein</keyword>
<dbReference type="PANTHER" id="PTHR48111">
    <property type="entry name" value="REGULATOR OF RPOS"/>
    <property type="match status" value="1"/>
</dbReference>
<keyword evidence="7" id="KW-1185">Reference proteome</keyword>
<dbReference type="SUPFAM" id="SSF46894">
    <property type="entry name" value="C-terminal effector domain of the bipartite response regulators"/>
    <property type="match status" value="1"/>
</dbReference>
<evidence type="ECO:0000259" key="5">
    <source>
        <dbReference type="PROSITE" id="PS51755"/>
    </source>
</evidence>
<dbReference type="CDD" id="cd00383">
    <property type="entry name" value="trans_reg_C"/>
    <property type="match status" value="1"/>
</dbReference>
<dbReference type="InterPro" id="IPR039420">
    <property type="entry name" value="WalR-like"/>
</dbReference>
<feature type="DNA-binding region" description="OmpR/PhoB-type" evidence="4">
    <location>
        <begin position="1"/>
        <end position="104"/>
    </location>
</feature>
<keyword evidence="3 4" id="KW-0238">DNA-binding</keyword>
<gene>
    <name evidence="6" type="ORF">JBF12_37190</name>
</gene>
<dbReference type="InterPro" id="IPR036388">
    <property type="entry name" value="WH-like_DNA-bd_sf"/>
</dbReference>
<organism evidence="6 7">
    <name type="scientific">Streptomyces javensis</name>
    <dbReference type="NCBI Taxonomy" id="114698"/>
    <lineage>
        <taxon>Bacteria</taxon>
        <taxon>Bacillati</taxon>
        <taxon>Actinomycetota</taxon>
        <taxon>Actinomycetes</taxon>
        <taxon>Kitasatosporales</taxon>
        <taxon>Streptomycetaceae</taxon>
        <taxon>Streptomyces</taxon>
        <taxon>Streptomyces violaceusniger group</taxon>
    </lineage>
</organism>
<dbReference type="RefSeq" id="WP_198281120.1">
    <property type="nucleotide sequence ID" value="NZ_JAEEAQ010000599.1"/>
</dbReference>
<sequence length="111" mass="12353">PVRIGDLTVDIAARRCRLGDREVELRPKEFELLAVLVRHPGEAVSRESLMAEVWDENWFGPTKTLDVTMSSLRRRLQAAASAAQAPVALPDLTTLRGHGYRLDPPRPLDGN</sequence>
<dbReference type="Proteomes" id="UP000638849">
    <property type="component" value="Unassembled WGS sequence"/>
</dbReference>
<name>A0ABS0RM66_9ACTN</name>
<evidence type="ECO:0000313" key="7">
    <source>
        <dbReference type="Proteomes" id="UP000638849"/>
    </source>
</evidence>
<dbReference type="PANTHER" id="PTHR48111:SF40">
    <property type="entry name" value="PHOSPHATE REGULON TRANSCRIPTIONAL REGULATORY PROTEIN PHOB"/>
    <property type="match status" value="1"/>
</dbReference>
<evidence type="ECO:0000256" key="2">
    <source>
        <dbReference type="ARBA" id="ARBA00023012"/>
    </source>
</evidence>
<dbReference type="EMBL" id="JAEEAQ010000599">
    <property type="protein sequence ID" value="MBI0318516.1"/>
    <property type="molecule type" value="Genomic_DNA"/>
</dbReference>